<evidence type="ECO:0000313" key="14">
    <source>
        <dbReference type="Proteomes" id="UP000562929"/>
    </source>
</evidence>
<name>A0A8H4QEA5_9HYPO</name>
<feature type="region of interest" description="Disordered" evidence="10">
    <location>
        <begin position="203"/>
        <end position="237"/>
    </location>
</feature>
<dbReference type="GO" id="GO:0000779">
    <property type="term" value="C:condensed chromosome, centromeric region"/>
    <property type="evidence" value="ECO:0007669"/>
    <property type="project" value="UniProtKB-ARBA"/>
</dbReference>
<reference evidence="13 14" key="1">
    <citation type="journal article" date="2020" name="G3 (Bethesda)">
        <title>Genetic Underpinnings of Host Manipulation by Ophiocordyceps as Revealed by Comparative Transcriptomics.</title>
        <authorList>
            <person name="Will I."/>
            <person name="Das B."/>
            <person name="Trinh T."/>
            <person name="Brachmann A."/>
            <person name="Ohm R.A."/>
            <person name="de Bekker C."/>
        </authorList>
    </citation>
    <scope>NUCLEOTIDE SEQUENCE [LARGE SCALE GENOMIC DNA]</scope>
    <source>
        <strain evidence="13 14">EC05</strain>
    </source>
</reference>
<comment type="caution">
    <text evidence="13">The sequence shown here is derived from an EMBL/GenBank/DDBJ whole genome shotgun (WGS) entry which is preliminary data.</text>
</comment>
<dbReference type="GO" id="GO:0045132">
    <property type="term" value="P:meiotic chromosome segregation"/>
    <property type="evidence" value="ECO:0007669"/>
    <property type="project" value="InterPro"/>
</dbReference>
<feature type="region of interest" description="Disordered" evidence="10">
    <location>
        <begin position="102"/>
        <end position="134"/>
    </location>
</feature>
<evidence type="ECO:0000256" key="7">
    <source>
        <dbReference type="ARBA" id="ARBA00023306"/>
    </source>
</evidence>
<keyword evidence="8" id="KW-0137">Centromere</keyword>
<feature type="compositionally biased region" description="Acidic residues" evidence="10">
    <location>
        <begin position="570"/>
        <end position="580"/>
    </location>
</feature>
<evidence type="ECO:0000259" key="11">
    <source>
        <dbReference type="Pfam" id="PF07557"/>
    </source>
</evidence>
<evidence type="ECO:0000256" key="3">
    <source>
        <dbReference type="ARBA" id="ARBA00022454"/>
    </source>
</evidence>
<feature type="compositionally biased region" description="Gly residues" evidence="10">
    <location>
        <begin position="554"/>
        <end position="564"/>
    </location>
</feature>
<feature type="compositionally biased region" description="Basic and acidic residues" evidence="10">
    <location>
        <begin position="594"/>
        <end position="606"/>
    </location>
</feature>
<keyword evidence="6 9" id="KW-0175">Coiled coil</keyword>
<evidence type="ECO:0000256" key="4">
    <source>
        <dbReference type="ARBA" id="ARBA00022618"/>
    </source>
</evidence>
<keyword evidence="14" id="KW-1185">Reference proteome</keyword>
<feature type="domain" description="Shugoshin N-terminal coiled-coil" evidence="12">
    <location>
        <begin position="17"/>
        <end position="61"/>
    </location>
</feature>
<dbReference type="OrthoDB" id="5394106at2759"/>
<dbReference type="Pfam" id="PF07558">
    <property type="entry name" value="Shugoshin_N"/>
    <property type="match status" value="1"/>
</dbReference>
<protein>
    <submittedName>
        <fullName evidence="13">Shugoshin</fullName>
    </submittedName>
</protein>
<dbReference type="InterPro" id="IPR011516">
    <property type="entry name" value="Shugoshin_N"/>
</dbReference>
<evidence type="ECO:0000256" key="5">
    <source>
        <dbReference type="ARBA" id="ARBA00022829"/>
    </source>
</evidence>
<feature type="coiled-coil region" evidence="9">
    <location>
        <begin position="14"/>
        <end position="73"/>
    </location>
</feature>
<keyword evidence="7" id="KW-0131">Cell cycle</keyword>
<organism evidence="13 14">
    <name type="scientific">Ophiocordyceps camponoti-floridani</name>
    <dbReference type="NCBI Taxonomy" id="2030778"/>
    <lineage>
        <taxon>Eukaryota</taxon>
        <taxon>Fungi</taxon>
        <taxon>Dikarya</taxon>
        <taxon>Ascomycota</taxon>
        <taxon>Pezizomycotina</taxon>
        <taxon>Sordariomycetes</taxon>
        <taxon>Hypocreomycetidae</taxon>
        <taxon>Hypocreales</taxon>
        <taxon>Ophiocordycipitaceae</taxon>
        <taxon>Ophiocordyceps</taxon>
    </lineage>
</organism>
<evidence type="ECO:0000256" key="1">
    <source>
        <dbReference type="ARBA" id="ARBA00004584"/>
    </source>
</evidence>
<feature type="region of interest" description="Disordered" evidence="10">
    <location>
        <begin position="268"/>
        <end position="635"/>
    </location>
</feature>
<feature type="compositionally biased region" description="Basic and acidic residues" evidence="10">
    <location>
        <begin position="614"/>
        <end position="627"/>
    </location>
</feature>
<dbReference type="GO" id="GO:0005634">
    <property type="term" value="C:nucleus"/>
    <property type="evidence" value="ECO:0007669"/>
    <property type="project" value="InterPro"/>
</dbReference>
<dbReference type="EMBL" id="JAACLJ010000001">
    <property type="protein sequence ID" value="KAF4595939.1"/>
    <property type="molecule type" value="Genomic_DNA"/>
</dbReference>
<evidence type="ECO:0000259" key="12">
    <source>
        <dbReference type="Pfam" id="PF07558"/>
    </source>
</evidence>
<comment type="similarity">
    <text evidence="2">Belongs to the shugoshin family.</text>
</comment>
<evidence type="ECO:0000256" key="9">
    <source>
        <dbReference type="SAM" id="Coils"/>
    </source>
</evidence>
<keyword evidence="4" id="KW-0132">Cell division</keyword>
<feature type="compositionally biased region" description="Low complexity" evidence="10">
    <location>
        <begin position="542"/>
        <end position="553"/>
    </location>
</feature>
<dbReference type="InterPro" id="IPR011515">
    <property type="entry name" value="Shugoshin_C"/>
</dbReference>
<feature type="compositionally biased region" description="Basic and acidic residues" evidence="10">
    <location>
        <begin position="301"/>
        <end position="333"/>
    </location>
</feature>
<dbReference type="GO" id="GO:0051301">
    <property type="term" value="P:cell division"/>
    <property type="evidence" value="ECO:0007669"/>
    <property type="project" value="UniProtKB-KW"/>
</dbReference>
<feature type="compositionally biased region" description="Pro residues" evidence="10">
    <location>
        <begin position="403"/>
        <end position="412"/>
    </location>
</feature>
<feature type="compositionally biased region" description="Polar residues" evidence="10">
    <location>
        <begin position="496"/>
        <end position="509"/>
    </location>
</feature>
<feature type="domain" description="Shugoshin C-terminal" evidence="11">
    <location>
        <begin position="456"/>
        <end position="478"/>
    </location>
</feature>
<keyword evidence="3" id="KW-0158">Chromosome</keyword>
<feature type="compositionally biased region" description="Low complexity" evidence="10">
    <location>
        <begin position="390"/>
        <end position="402"/>
    </location>
</feature>
<evidence type="ECO:0000256" key="6">
    <source>
        <dbReference type="ARBA" id="ARBA00023054"/>
    </source>
</evidence>
<comment type="subcellular location">
    <subcellularLocation>
        <location evidence="1">Chromosome</location>
        <location evidence="1">Centromere</location>
    </subcellularLocation>
</comment>
<feature type="compositionally biased region" description="Polar residues" evidence="10">
    <location>
        <begin position="203"/>
        <end position="214"/>
    </location>
</feature>
<dbReference type="AlphaFoldDB" id="A0A8H4QEA5"/>
<keyword evidence="5" id="KW-0159">Chromosome partition</keyword>
<dbReference type="Proteomes" id="UP000562929">
    <property type="component" value="Unassembled WGS sequence"/>
</dbReference>
<feature type="compositionally biased region" description="Polar residues" evidence="10">
    <location>
        <begin position="354"/>
        <end position="367"/>
    </location>
</feature>
<evidence type="ECO:0000313" key="13">
    <source>
        <dbReference type="EMBL" id="KAF4595939.1"/>
    </source>
</evidence>
<dbReference type="Pfam" id="PF07557">
    <property type="entry name" value="Shugoshin_C"/>
    <property type="match status" value="1"/>
</dbReference>
<sequence>MARLNEPLVSTDTLETLRKKMLRQNRDLAKSNNARALRIRDLENDCACMLSENLELRGRILELEKQLEDNDARRVADHALAIKSKLEAQLSDWTALLAGLGVEPPQKRRSPQHGRRTRQRFSFGASRPSPSQRRLRDVAREIEELGHIPENKSGPRRSMNPEQILALRSQADLADSPELGPPPLSKFIDEDPVKVDSPSRAIMTTETNSPSPTKSIEPPVLFAEPPGPVTSEPSSPCPIVAVPQPDLPPLLEAVNNKIAVLSVKAGAKRKLSVRDDSEVVPTRPAAAKENQIPRITATEKPPCREKAEAKDAKNPVGARKDERERRRGIDCKARQPLAAKSTNEDLRSPKKSVKPTQPAQDVSTLTTPDAPKAKASISRSRCRTKTSLSVMAAPEAATTEPTASPPNPPPVESLPAPVSEDDPPSPRSPEPAARDVETGSDTPPPSDISASGEATRPSRRNRAAISYAEPNLRDKMRRPSKQLFDAVAGEGKNRRSSQAETTPMTTAGESSEPPLSPLADKQPSLPPELPDSVATTRRRRPSSSSSSSSSSSGSGRGNPSGGRGSRTDEDGQVETSDVDVYEFASSSPPADGDQTDRETEKEEGVRRQSMASSRRVEKASGAKDRGGGRRRSMMV</sequence>
<accession>A0A8H4QEA5</accession>
<evidence type="ECO:0000256" key="2">
    <source>
        <dbReference type="ARBA" id="ARBA00010845"/>
    </source>
</evidence>
<feature type="compositionally biased region" description="Basic residues" evidence="10">
    <location>
        <begin position="107"/>
        <end position="119"/>
    </location>
</feature>
<evidence type="ECO:0000256" key="10">
    <source>
        <dbReference type="SAM" id="MobiDB-lite"/>
    </source>
</evidence>
<proteinExistence type="inferred from homology"/>
<gene>
    <name evidence="13" type="ORF">GQ602_001552</name>
</gene>
<evidence type="ECO:0000256" key="8">
    <source>
        <dbReference type="ARBA" id="ARBA00023328"/>
    </source>
</evidence>